<comment type="cofactor">
    <cofactor evidence="12">
        <name>Mg(2+)</name>
        <dbReference type="ChEBI" id="CHEBI:18420"/>
    </cofactor>
    <text evidence="12">Binds 2 magnesium ions per subunit.</text>
</comment>
<sequence length="348" mass="38370">MIPNDNFSLPPGVWTDDTSMTLCLARSLATFTPTSTSRVAKKGGFDEKHQLDMYTAWYRKGTLSAIGRCFDIGTTVRRALNIYSRDTARGGSIDDALQHIGAELNKQECAGNGSLMRVSPIGLAYWRDEGLARDYARRSSSITHPNALCQEACEVWTGAIVRIMQAATAQTGGYSKLDLVKFFAEFPYTNLELKQALTIPAGIPPPPRGKVDHEKWYWSHHPLLQLIAKTQTESVKKKAELSRTIPTPNALPSSGYALHSLAAALYCFLATESFEHGAIMAVNLGDDADTVGAIYAGLAACWYARDDGEQVDEVFWTNRVKAWKSKLVKRELVEEVADELAEFAANRT</sequence>
<evidence type="ECO:0000256" key="7">
    <source>
        <dbReference type="ARBA" id="ARBA00042722"/>
    </source>
</evidence>
<dbReference type="GO" id="GO:0004649">
    <property type="term" value="F:poly(ADP-ribose) glycohydrolase activity"/>
    <property type="evidence" value="ECO:0007669"/>
    <property type="project" value="UniProtKB-EC"/>
</dbReference>
<comment type="catalytic activity">
    <reaction evidence="11">
        <text>alpha-NAD(+) + H2O = ADP-D-ribose + nicotinamide + H(+)</text>
        <dbReference type="Rhea" id="RHEA:68792"/>
        <dbReference type="ChEBI" id="CHEBI:15377"/>
        <dbReference type="ChEBI" id="CHEBI:15378"/>
        <dbReference type="ChEBI" id="CHEBI:17154"/>
        <dbReference type="ChEBI" id="CHEBI:57967"/>
        <dbReference type="ChEBI" id="CHEBI:77017"/>
    </reaction>
</comment>
<dbReference type="AlphaFoldDB" id="A0A9P3UWB6"/>
<proteinExistence type="inferred from homology"/>
<dbReference type="SUPFAM" id="SSF101478">
    <property type="entry name" value="ADP-ribosylglycohydrolase"/>
    <property type="match status" value="1"/>
</dbReference>
<accession>A0A9P3UWB6</accession>
<dbReference type="Proteomes" id="UP001063166">
    <property type="component" value="Unassembled WGS sequence"/>
</dbReference>
<dbReference type="InterPro" id="IPR005502">
    <property type="entry name" value="Ribosyl_crysJ1"/>
</dbReference>
<comment type="similarity">
    <text evidence="1">Belongs to the ADP-ribosylglycohydrolase family.</text>
</comment>
<evidence type="ECO:0000256" key="11">
    <source>
        <dbReference type="ARBA" id="ARBA00049015"/>
    </source>
</evidence>
<evidence type="ECO:0000256" key="8">
    <source>
        <dbReference type="ARBA" id="ARBA00042850"/>
    </source>
</evidence>
<feature type="binding site" evidence="12">
    <location>
        <position position="17"/>
    </location>
    <ligand>
        <name>Mg(2+)</name>
        <dbReference type="ChEBI" id="CHEBI:18420"/>
        <label>1</label>
    </ligand>
</feature>
<feature type="binding site" evidence="12">
    <location>
        <position position="16"/>
    </location>
    <ligand>
        <name>Mg(2+)</name>
        <dbReference type="ChEBI" id="CHEBI:18420"/>
        <label>1</label>
    </ligand>
</feature>
<evidence type="ECO:0000256" key="6">
    <source>
        <dbReference type="ARBA" id="ARBA00042471"/>
    </source>
</evidence>
<evidence type="ECO:0000313" key="13">
    <source>
        <dbReference type="EMBL" id="GLB44951.1"/>
    </source>
</evidence>
<feature type="binding site" evidence="12">
    <location>
        <position position="287"/>
    </location>
    <ligand>
        <name>Mg(2+)</name>
        <dbReference type="ChEBI" id="CHEBI:18420"/>
        <label>1</label>
    </ligand>
</feature>
<dbReference type="PANTHER" id="PTHR16222:SF24">
    <property type="entry name" value="ADP-RIBOSYLHYDROLASE ARH3"/>
    <property type="match status" value="1"/>
</dbReference>
<evidence type="ECO:0000256" key="3">
    <source>
        <dbReference type="ARBA" id="ARBA00022801"/>
    </source>
</evidence>
<name>A0A9P3UWB6_LYOSH</name>
<evidence type="ECO:0000313" key="14">
    <source>
        <dbReference type="Proteomes" id="UP001063166"/>
    </source>
</evidence>
<evidence type="ECO:0000256" key="10">
    <source>
        <dbReference type="ARBA" id="ARBA00043193"/>
    </source>
</evidence>
<gene>
    <name evidence="13" type="ORF">LshimejAT787_1900290</name>
</gene>
<keyword evidence="3" id="KW-0378">Hydrolase</keyword>
<feature type="binding site" evidence="12">
    <location>
        <position position="15"/>
    </location>
    <ligand>
        <name>Mg(2+)</name>
        <dbReference type="ChEBI" id="CHEBI:18420"/>
        <label>1</label>
    </ligand>
</feature>
<dbReference type="PANTHER" id="PTHR16222">
    <property type="entry name" value="ADP-RIBOSYLGLYCOHYDROLASE"/>
    <property type="match status" value="1"/>
</dbReference>
<feature type="binding site" evidence="12">
    <location>
        <position position="290"/>
    </location>
    <ligand>
        <name>Mg(2+)</name>
        <dbReference type="ChEBI" id="CHEBI:18420"/>
        <label>1</label>
    </ligand>
</feature>
<protein>
    <recommendedName>
        <fullName evidence="4">ADP-ribosylhydrolase ARH3</fullName>
        <ecNumber evidence="2">3.2.1.143</ecNumber>
    </recommendedName>
    <alternativeName>
        <fullName evidence="5">ADP-ribose glycohydrolase ARH3</fullName>
    </alternativeName>
    <alternativeName>
        <fullName evidence="6">ADP-ribosylhydrolase 3</fullName>
    </alternativeName>
    <alternativeName>
        <fullName evidence="9">O-acetyl-ADP-ribose deacetylase ARH3</fullName>
    </alternativeName>
    <alternativeName>
        <fullName evidence="10">Poly(ADP-ribose) glycohydrolase ARH3</fullName>
    </alternativeName>
    <alternativeName>
        <fullName evidence="8">[Protein ADP-ribosylarginine] hydrolase-like protein 2</fullName>
    </alternativeName>
    <alternativeName>
        <fullName evidence="7">[Protein ADP-ribosylserine] hydrolase</fullName>
    </alternativeName>
</protein>
<reference evidence="13" key="1">
    <citation type="submission" date="2022-07" db="EMBL/GenBank/DDBJ databases">
        <title>The genome of Lyophyllum shimeji provides insight into the initial evolution of ectomycorrhizal fungal genome.</title>
        <authorList>
            <person name="Kobayashi Y."/>
            <person name="Shibata T."/>
            <person name="Hirakawa H."/>
            <person name="Shigenobu S."/>
            <person name="Nishiyama T."/>
            <person name="Yamada A."/>
            <person name="Hasebe M."/>
            <person name="Kawaguchi M."/>
        </authorList>
    </citation>
    <scope>NUCLEOTIDE SEQUENCE</scope>
    <source>
        <strain evidence="13">AT787</strain>
    </source>
</reference>
<keyword evidence="14" id="KW-1185">Reference proteome</keyword>
<feature type="binding site" evidence="12">
    <location>
        <position position="289"/>
    </location>
    <ligand>
        <name>Mg(2+)</name>
        <dbReference type="ChEBI" id="CHEBI:18420"/>
        <label>1</label>
    </ligand>
</feature>
<comment type="caution">
    <text evidence="13">The sequence shown here is derived from an EMBL/GenBank/DDBJ whole genome shotgun (WGS) entry which is preliminary data.</text>
</comment>
<dbReference type="Pfam" id="PF03747">
    <property type="entry name" value="ADP_ribosyl_GH"/>
    <property type="match status" value="1"/>
</dbReference>
<dbReference type="OrthoDB" id="2021138at2759"/>
<dbReference type="InterPro" id="IPR036705">
    <property type="entry name" value="Ribosyl_crysJ1_sf"/>
</dbReference>
<evidence type="ECO:0000256" key="2">
    <source>
        <dbReference type="ARBA" id="ARBA00012255"/>
    </source>
</evidence>
<dbReference type="EMBL" id="BRPK01000019">
    <property type="protein sequence ID" value="GLB44951.1"/>
    <property type="molecule type" value="Genomic_DNA"/>
</dbReference>
<dbReference type="Gene3D" id="1.10.4080.10">
    <property type="entry name" value="ADP-ribosylation/Crystallin J1"/>
    <property type="match status" value="1"/>
</dbReference>
<evidence type="ECO:0000256" key="1">
    <source>
        <dbReference type="ARBA" id="ARBA00010702"/>
    </source>
</evidence>
<keyword evidence="12" id="KW-0479">Metal-binding</keyword>
<evidence type="ECO:0000256" key="4">
    <source>
        <dbReference type="ARBA" id="ARBA00041057"/>
    </source>
</evidence>
<organism evidence="13 14">
    <name type="scientific">Lyophyllum shimeji</name>
    <name type="common">Hon-shimeji</name>
    <name type="synonym">Tricholoma shimeji</name>
    <dbReference type="NCBI Taxonomy" id="47721"/>
    <lineage>
        <taxon>Eukaryota</taxon>
        <taxon>Fungi</taxon>
        <taxon>Dikarya</taxon>
        <taxon>Basidiomycota</taxon>
        <taxon>Agaricomycotina</taxon>
        <taxon>Agaricomycetes</taxon>
        <taxon>Agaricomycetidae</taxon>
        <taxon>Agaricales</taxon>
        <taxon>Tricholomatineae</taxon>
        <taxon>Lyophyllaceae</taxon>
        <taxon>Lyophyllum</taxon>
    </lineage>
</organism>
<evidence type="ECO:0000256" key="5">
    <source>
        <dbReference type="ARBA" id="ARBA00042398"/>
    </source>
</evidence>
<dbReference type="InterPro" id="IPR050792">
    <property type="entry name" value="ADP-ribosylglycohydrolase"/>
</dbReference>
<evidence type="ECO:0000256" key="12">
    <source>
        <dbReference type="PIRSR" id="PIRSR605502-1"/>
    </source>
</evidence>
<keyword evidence="12" id="KW-0460">Magnesium</keyword>
<evidence type="ECO:0000256" key="9">
    <source>
        <dbReference type="ARBA" id="ARBA00043187"/>
    </source>
</evidence>
<dbReference type="GO" id="GO:0046872">
    <property type="term" value="F:metal ion binding"/>
    <property type="evidence" value="ECO:0007669"/>
    <property type="project" value="UniProtKB-KW"/>
</dbReference>
<dbReference type="EC" id="3.2.1.143" evidence="2"/>